<accession>A0A7J7W372</accession>
<dbReference type="EMBL" id="JACAGB010000012">
    <property type="protein sequence ID" value="KAF6331842.1"/>
    <property type="molecule type" value="Genomic_DNA"/>
</dbReference>
<evidence type="ECO:0000313" key="1">
    <source>
        <dbReference type="EMBL" id="KAF6331842.1"/>
    </source>
</evidence>
<keyword evidence="2" id="KW-1185">Reference proteome</keyword>
<sequence>MLWTACDKIPDHTGLHNKELNYLTELEVRKVGETKYNTISSTVRSSRVQVSSVFCHLDQIHSKLVSPKMAWAIIFRQDIISRRGTISFFYLFLGTRNPFPEAPSSRLPFTSHWAEQVAGHSFLTLVKGNGINQDCLD</sequence>
<proteinExistence type="predicted"/>
<protein>
    <submittedName>
        <fullName evidence="1">Uncharacterized protein</fullName>
    </submittedName>
</protein>
<evidence type="ECO:0000313" key="2">
    <source>
        <dbReference type="Proteomes" id="UP000558488"/>
    </source>
</evidence>
<reference evidence="1 2" key="1">
    <citation type="journal article" date="2020" name="Nature">
        <title>Six reference-quality genomes reveal evolution of bat adaptations.</title>
        <authorList>
            <person name="Jebb D."/>
            <person name="Huang Z."/>
            <person name="Pippel M."/>
            <person name="Hughes G.M."/>
            <person name="Lavrichenko K."/>
            <person name="Devanna P."/>
            <person name="Winkler S."/>
            <person name="Jermiin L.S."/>
            <person name="Skirmuntt E.C."/>
            <person name="Katzourakis A."/>
            <person name="Burkitt-Gray L."/>
            <person name="Ray D.A."/>
            <person name="Sullivan K.A.M."/>
            <person name="Roscito J.G."/>
            <person name="Kirilenko B.M."/>
            <person name="Davalos L.M."/>
            <person name="Corthals A.P."/>
            <person name="Power M.L."/>
            <person name="Jones G."/>
            <person name="Ransome R.D."/>
            <person name="Dechmann D.K.N."/>
            <person name="Locatelli A.G."/>
            <person name="Puechmaille S.J."/>
            <person name="Fedrigo O."/>
            <person name="Jarvis E.D."/>
            <person name="Hiller M."/>
            <person name="Vernes S.C."/>
            <person name="Myers E.W."/>
            <person name="Teeling E.C."/>
        </authorList>
    </citation>
    <scope>NUCLEOTIDE SEQUENCE [LARGE SCALE GENOMIC DNA]</scope>
    <source>
        <strain evidence="1">MPipKuh1</strain>
        <tissue evidence="1">Flight muscle</tissue>
    </source>
</reference>
<gene>
    <name evidence="1" type="ORF">mPipKuh1_008151</name>
</gene>
<comment type="caution">
    <text evidence="1">The sequence shown here is derived from an EMBL/GenBank/DDBJ whole genome shotgun (WGS) entry which is preliminary data.</text>
</comment>
<organism evidence="1 2">
    <name type="scientific">Pipistrellus kuhlii</name>
    <name type="common">Kuhl's pipistrelle</name>
    <dbReference type="NCBI Taxonomy" id="59472"/>
    <lineage>
        <taxon>Eukaryota</taxon>
        <taxon>Metazoa</taxon>
        <taxon>Chordata</taxon>
        <taxon>Craniata</taxon>
        <taxon>Vertebrata</taxon>
        <taxon>Euteleostomi</taxon>
        <taxon>Mammalia</taxon>
        <taxon>Eutheria</taxon>
        <taxon>Laurasiatheria</taxon>
        <taxon>Chiroptera</taxon>
        <taxon>Yangochiroptera</taxon>
        <taxon>Vespertilionidae</taxon>
        <taxon>Pipistrellus</taxon>
    </lineage>
</organism>
<name>A0A7J7W372_PIPKU</name>
<dbReference type="AlphaFoldDB" id="A0A7J7W372"/>
<dbReference type="Proteomes" id="UP000558488">
    <property type="component" value="Unassembled WGS sequence"/>
</dbReference>